<name>A0A9N9ETJ5_FUNMO</name>
<proteinExistence type="predicted"/>
<gene>
    <name evidence="1" type="ORF">FMOSSE_LOCUS13258</name>
</gene>
<dbReference type="AlphaFoldDB" id="A0A9N9ETJ5"/>
<dbReference type="Proteomes" id="UP000789375">
    <property type="component" value="Unassembled WGS sequence"/>
</dbReference>
<sequence>MVWVDQPKGTPIDLPTKFDTYPVYVNYGRVEFAHRKYHETLKPGISIGDTSACTLGALFRKSDESEKSFILTVQHGVKKFKNAVIQPRSADANKVTKYCHYGIYEDNGNEILLDYAFCEIIDDRRSISNIPLGCNFPINNIKHSVSSDEDTKHEILKVGRASYLTEGEIRDV</sequence>
<comment type="caution">
    <text evidence="1">The sequence shown here is derived from an EMBL/GenBank/DDBJ whole genome shotgun (WGS) entry which is preliminary data.</text>
</comment>
<protein>
    <submittedName>
        <fullName evidence="1">7999_t:CDS:1</fullName>
    </submittedName>
</protein>
<keyword evidence="2" id="KW-1185">Reference proteome</keyword>
<reference evidence="1" key="1">
    <citation type="submission" date="2021-06" db="EMBL/GenBank/DDBJ databases">
        <authorList>
            <person name="Kallberg Y."/>
            <person name="Tangrot J."/>
            <person name="Rosling A."/>
        </authorList>
    </citation>
    <scope>NUCLEOTIDE SEQUENCE</scope>
    <source>
        <strain evidence="1">87-6 pot B 2015</strain>
    </source>
</reference>
<evidence type="ECO:0000313" key="2">
    <source>
        <dbReference type="Proteomes" id="UP000789375"/>
    </source>
</evidence>
<accession>A0A9N9ETJ5</accession>
<evidence type="ECO:0000313" key="1">
    <source>
        <dbReference type="EMBL" id="CAG8689228.1"/>
    </source>
</evidence>
<organism evidence="1 2">
    <name type="scientific">Funneliformis mosseae</name>
    <name type="common">Endomycorrhizal fungus</name>
    <name type="synonym">Glomus mosseae</name>
    <dbReference type="NCBI Taxonomy" id="27381"/>
    <lineage>
        <taxon>Eukaryota</taxon>
        <taxon>Fungi</taxon>
        <taxon>Fungi incertae sedis</taxon>
        <taxon>Mucoromycota</taxon>
        <taxon>Glomeromycotina</taxon>
        <taxon>Glomeromycetes</taxon>
        <taxon>Glomerales</taxon>
        <taxon>Glomeraceae</taxon>
        <taxon>Funneliformis</taxon>
    </lineage>
</organism>
<dbReference type="EMBL" id="CAJVPP010007522">
    <property type="protein sequence ID" value="CAG8689228.1"/>
    <property type="molecule type" value="Genomic_DNA"/>
</dbReference>